<organism evidence="2 3">
    <name type="scientific">Prauserella isguenensis</name>
    <dbReference type="NCBI Taxonomy" id="1470180"/>
    <lineage>
        <taxon>Bacteria</taxon>
        <taxon>Bacillati</taxon>
        <taxon>Actinomycetota</taxon>
        <taxon>Actinomycetes</taxon>
        <taxon>Pseudonocardiales</taxon>
        <taxon>Pseudonocardiaceae</taxon>
        <taxon>Prauserella</taxon>
    </lineage>
</organism>
<feature type="transmembrane region" description="Helical" evidence="1">
    <location>
        <begin position="20"/>
        <end position="41"/>
    </location>
</feature>
<protein>
    <recommendedName>
        <fullName evidence="4">DUF3017 family protein</fullName>
    </recommendedName>
</protein>
<keyword evidence="1" id="KW-0472">Membrane</keyword>
<reference evidence="2 3" key="1">
    <citation type="submission" date="2020-08" db="EMBL/GenBank/DDBJ databases">
        <title>Genomic Encyclopedia of Type Strains, Phase III (KMG-III): the genomes of soil and plant-associated and newly described type strains.</title>
        <authorList>
            <person name="Whitman W."/>
        </authorList>
    </citation>
    <scope>NUCLEOTIDE SEQUENCE [LARGE SCALE GENOMIC DNA]</scope>
    <source>
        <strain evidence="2 3">CECT 8577</strain>
    </source>
</reference>
<dbReference type="Pfam" id="PF11222">
    <property type="entry name" value="DUF3017"/>
    <property type="match status" value="1"/>
</dbReference>
<keyword evidence="1" id="KW-1133">Transmembrane helix</keyword>
<dbReference type="InterPro" id="IPR021385">
    <property type="entry name" value="DUF3017"/>
</dbReference>
<name>A0A839RUI4_9PSEU</name>
<keyword evidence="3" id="KW-1185">Reference proteome</keyword>
<evidence type="ECO:0000256" key="1">
    <source>
        <dbReference type="SAM" id="Phobius"/>
    </source>
</evidence>
<dbReference type="EMBL" id="JACHWU010000001">
    <property type="protein sequence ID" value="MBB3049046.1"/>
    <property type="molecule type" value="Genomic_DNA"/>
</dbReference>
<dbReference type="RefSeq" id="WP_425501059.1">
    <property type="nucleotide sequence ID" value="NZ_JACHWU010000001.1"/>
</dbReference>
<dbReference type="Proteomes" id="UP000550714">
    <property type="component" value="Unassembled WGS sequence"/>
</dbReference>
<dbReference type="AlphaFoldDB" id="A0A839RUI4"/>
<keyword evidence="1" id="KW-0812">Transmembrane</keyword>
<comment type="caution">
    <text evidence="2">The sequence shown here is derived from an EMBL/GenBank/DDBJ whole genome shotgun (WGS) entry which is preliminary data.</text>
</comment>
<gene>
    <name evidence="2" type="ORF">FHS23_000041</name>
</gene>
<evidence type="ECO:0008006" key="4">
    <source>
        <dbReference type="Google" id="ProtNLM"/>
    </source>
</evidence>
<feature type="transmembrane region" description="Helical" evidence="1">
    <location>
        <begin position="48"/>
        <end position="66"/>
    </location>
</feature>
<evidence type="ECO:0000313" key="2">
    <source>
        <dbReference type="EMBL" id="MBB3049046.1"/>
    </source>
</evidence>
<proteinExistence type="predicted"/>
<feature type="transmembrane region" description="Helical" evidence="1">
    <location>
        <begin position="86"/>
        <end position="105"/>
    </location>
</feature>
<evidence type="ECO:0000313" key="3">
    <source>
        <dbReference type="Proteomes" id="UP000550714"/>
    </source>
</evidence>
<accession>A0A839RUI4</accession>
<sequence length="106" mass="10965">MTAPDRPEHGTGDGIGRRAWLVHVPLAVVLVLVAVGGLRIGMYHWRQGTALIGGALLVAAVLRVVLSDAQAGLLAIRSRVVDVLCYVGLGGLIVFDALTITGGPFG</sequence>